<feature type="chain" id="PRO_5007580770" description="Extracellular serine-rich protein" evidence="2">
    <location>
        <begin position="30"/>
        <end position="120"/>
    </location>
</feature>
<evidence type="ECO:0008006" key="5">
    <source>
        <dbReference type="Google" id="ProtNLM"/>
    </source>
</evidence>
<proteinExistence type="predicted"/>
<evidence type="ECO:0000256" key="2">
    <source>
        <dbReference type="SAM" id="SignalP"/>
    </source>
</evidence>
<sequence>MLHSLLALPSRRTTPWAVILPLLSSGALAKTVLVEVGSAGFTYSPNSVQADVGDVVQFHFNGAHSVTSGPFNGPCTPDSSGGFYSGFLTANASTTIDPIPPPSSSASRPTASKGRALTWR</sequence>
<dbReference type="PANTHER" id="PTHR34883:SF20">
    <property type="entry name" value="PHYTOCYANIN DOMAIN-CONTAINING PROTEIN"/>
    <property type="match status" value="1"/>
</dbReference>
<feature type="signal peptide" evidence="2">
    <location>
        <begin position="1"/>
        <end position="29"/>
    </location>
</feature>
<dbReference type="Gene3D" id="2.60.40.420">
    <property type="entry name" value="Cupredoxins - blue copper proteins"/>
    <property type="match status" value="1"/>
</dbReference>
<evidence type="ECO:0000313" key="4">
    <source>
        <dbReference type="Proteomes" id="UP000076580"/>
    </source>
</evidence>
<dbReference type="Proteomes" id="UP000076580">
    <property type="component" value="Chromosome 02"/>
</dbReference>
<dbReference type="RefSeq" id="XP_040657988.1">
    <property type="nucleotide sequence ID" value="XM_040802955.1"/>
</dbReference>
<evidence type="ECO:0000256" key="1">
    <source>
        <dbReference type="SAM" id="MobiDB-lite"/>
    </source>
</evidence>
<keyword evidence="4" id="KW-1185">Reference proteome</keyword>
<dbReference type="GeneID" id="63718296"/>
<dbReference type="SUPFAM" id="SSF49503">
    <property type="entry name" value="Cupredoxins"/>
    <property type="match status" value="1"/>
</dbReference>
<dbReference type="AlphaFoldDB" id="A0A151GNG3"/>
<dbReference type="EMBL" id="LAYC01000002">
    <property type="protein sequence ID" value="KYK58636.1"/>
    <property type="molecule type" value="Genomic_DNA"/>
</dbReference>
<organism evidence="3 4">
    <name type="scientific">Drechmeria coniospora</name>
    <name type="common">Nematophagous fungus</name>
    <name type="synonym">Meria coniospora</name>
    <dbReference type="NCBI Taxonomy" id="98403"/>
    <lineage>
        <taxon>Eukaryota</taxon>
        <taxon>Fungi</taxon>
        <taxon>Dikarya</taxon>
        <taxon>Ascomycota</taxon>
        <taxon>Pezizomycotina</taxon>
        <taxon>Sordariomycetes</taxon>
        <taxon>Hypocreomycetidae</taxon>
        <taxon>Hypocreales</taxon>
        <taxon>Ophiocordycipitaceae</taxon>
        <taxon>Drechmeria</taxon>
    </lineage>
</organism>
<dbReference type="InterPro" id="IPR052953">
    <property type="entry name" value="Ser-rich/MCO-related"/>
</dbReference>
<protein>
    <recommendedName>
        <fullName evidence="5">Extracellular serine-rich protein</fullName>
    </recommendedName>
</protein>
<reference evidence="3 4" key="1">
    <citation type="journal article" date="2016" name="Sci. Rep.">
        <title>Insights into Adaptations to a Near-Obligate Nematode Endoparasitic Lifestyle from the Finished Genome of Drechmeria coniospora.</title>
        <authorList>
            <person name="Zhang L."/>
            <person name="Zhou Z."/>
            <person name="Guo Q."/>
            <person name="Fokkens L."/>
            <person name="Miskei M."/>
            <person name="Pocsi I."/>
            <person name="Zhang W."/>
            <person name="Chen M."/>
            <person name="Wang L."/>
            <person name="Sun Y."/>
            <person name="Donzelli B.G."/>
            <person name="Gibson D.M."/>
            <person name="Nelson D.R."/>
            <person name="Luo J.G."/>
            <person name="Rep M."/>
            <person name="Liu H."/>
            <person name="Yang S."/>
            <person name="Wang J."/>
            <person name="Krasnoff S.B."/>
            <person name="Xu Y."/>
            <person name="Molnar I."/>
            <person name="Lin M."/>
        </authorList>
    </citation>
    <scope>NUCLEOTIDE SEQUENCE [LARGE SCALE GENOMIC DNA]</scope>
    <source>
        <strain evidence="3 4">ARSEF 6962</strain>
    </source>
</reference>
<dbReference type="STRING" id="98403.A0A151GNG3"/>
<name>A0A151GNG3_DRECN</name>
<keyword evidence="2" id="KW-0732">Signal</keyword>
<evidence type="ECO:0000313" key="3">
    <source>
        <dbReference type="EMBL" id="KYK58636.1"/>
    </source>
</evidence>
<comment type="caution">
    <text evidence="3">The sequence shown here is derived from an EMBL/GenBank/DDBJ whole genome shotgun (WGS) entry which is preliminary data.</text>
</comment>
<dbReference type="InterPro" id="IPR008972">
    <property type="entry name" value="Cupredoxin"/>
</dbReference>
<dbReference type="PANTHER" id="PTHR34883">
    <property type="entry name" value="SERINE-RICH PROTEIN, PUTATIVE-RELATED-RELATED"/>
    <property type="match status" value="1"/>
</dbReference>
<feature type="region of interest" description="Disordered" evidence="1">
    <location>
        <begin position="94"/>
        <end position="120"/>
    </location>
</feature>
<dbReference type="OrthoDB" id="5421909at2759"/>
<dbReference type="InParanoid" id="A0A151GNG3"/>
<gene>
    <name evidence="3" type="ORF">DCS_05653</name>
</gene>
<accession>A0A151GNG3</accession>